<comment type="caution">
    <text evidence="1">The sequence shown here is derived from an EMBL/GenBank/DDBJ whole genome shotgun (WGS) entry which is preliminary data.</text>
</comment>
<reference evidence="1 2" key="1">
    <citation type="submission" date="2019-03" db="EMBL/GenBank/DDBJ databases">
        <title>Single cell metagenomics reveals metabolic interactions within the superorganism composed of flagellate Streblomastix strix and complex community of Bacteroidetes bacteria on its surface.</title>
        <authorList>
            <person name="Treitli S.C."/>
            <person name="Kolisko M."/>
            <person name="Husnik F."/>
            <person name="Keeling P."/>
            <person name="Hampl V."/>
        </authorList>
    </citation>
    <scope>NUCLEOTIDE SEQUENCE [LARGE SCALE GENOMIC DNA]</scope>
    <source>
        <strain evidence="1">ST1C</strain>
    </source>
</reference>
<organism evidence="1 2">
    <name type="scientific">Streblomastix strix</name>
    <dbReference type="NCBI Taxonomy" id="222440"/>
    <lineage>
        <taxon>Eukaryota</taxon>
        <taxon>Metamonada</taxon>
        <taxon>Preaxostyla</taxon>
        <taxon>Oxymonadida</taxon>
        <taxon>Streblomastigidae</taxon>
        <taxon>Streblomastix</taxon>
    </lineage>
</organism>
<accession>A0A5J4VED5</accession>
<dbReference type="AlphaFoldDB" id="A0A5J4VED5"/>
<name>A0A5J4VED5_9EUKA</name>
<evidence type="ECO:0000313" key="2">
    <source>
        <dbReference type="Proteomes" id="UP000324800"/>
    </source>
</evidence>
<proteinExistence type="predicted"/>
<sequence>HSDPNTNWNTGYTLFSVMYDDAKPKFTGAPSNIPLNAVLFAQKVYGYPIDWTCAIAMDCYIDVDGHIKINTMCQLIGCYSKEKYLKIKQMDPLGLINGFNEKVIYSLEQLHINWHEIFKAIWEAAIKYACDSKICR</sequence>
<dbReference type="EMBL" id="SNRW01007709">
    <property type="protein sequence ID" value="KAA6380796.1"/>
    <property type="molecule type" value="Genomic_DNA"/>
</dbReference>
<gene>
    <name evidence="1" type="ORF">EZS28_023676</name>
</gene>
<dbReference type="Proteomes" id="UP000324800">
    <property type="component" value="Unassembled WGS sequence"/>
</dbReference>
<protein>
    <submittedName>
        <fullName evidence="1">Uncharacterized protein</fullName>
    </submittedName>
</protein>
<evidence type="ECO:0000313" key="1">
    <source>
        <dbReference type="EMBL" id="KAA6380796.1"/>
    </source>
</evidence>
<feature type="non-terminal residue" evidence="1">
    <location>
        <position position="1"/>
    </location>
</feature>